<organism evidence="2 3">
    <name type="scientific">Lates japonicus</name>
    <name type="common">Japanese lates</name>
    <dbReference type="NCBI Taxonomy" id="270547"/>
    <lineage>
        <taxon>Eukaryota</taxon>
        <taxon>Metazoa</taxon>
        <taxon>Chordata</taxon>
        <taxon>Craniata</taxon>
        <taxon>Vertebrata</taxon>
        <taxon>Euteleostomi</taxon>
        <taxon>Actinopterygii</taxon>
        <taxon>Neopterygii</taxon>
        <taxon>Teleostei</taxon>
        <taxon>Neoteleostei</taxon>
        <taxon>Acanthomorphata</taxon>
        <taxon>Carangaria</taxon>
        <taxon>Carangaria incertae sedis</taxon>
        <taxon>Centropomidae</taxon>
        <taxon>Lates</taxon>
    </lineage>
</organism>
<dbReference type="EMBL" id="BRZM01000013">
    <property type="protein sequence ID" value="GLD52275.1"/>
    <property type="molecule type" value="Genomic_DNA"/>
</dbReference>
<gene>
    <name evidence="2" type="ORF">AKAME5_000520300</name>
</gene>
<evidence type="ECO:0000313" key="3">
    <source>
        <dbReference type="Proteomes" id="UP001279410"/>
    </source>
</evidence>
<sequence>MIPYSTITITIFLFSPFSSFKVCSPVKLVEELLAGDEWSQFVYQSSTAELTSQQTEATAQFDPDLEPSNTSSVDVFEGNPPVPVEEPIYEDVDLLSVITEEQQEMNTAPVTAVPQVLLESDTYPMSPRTKDIYNTVKFIQPVQPANTYNEFTFVKSQVVLDSSVQKYLIKLNKKRKHRTVWKRRRDRSHETHGQSPLSTSPQQVFPTSVFYNVLAVGREEEQQLSAIKSGGSSPRSLAKIKKTALKDKTILRAAQPKEGRGK</sequence>
<name>A0AAD3R263_LATJO</name>
<reference evidence="2" key="1">
    <citation type="submission" date="2022-08" db="EMBL/GenBank/DDBJ databases">
        <title>Genome sequencing of akame (Lates japonicus).</title>
        <authorList>
            <person name="Hashiguchi Y."/>
            <person name="Takahashi H."/>
        </authorList>
    </citation>
    <scope>NUCLEOTIDE SEQUENCE</scope>
    <source>
        <strain evidence="2">Kochi</strain>
    </source>
</reference>
<dbReference type="Proteomes" id="UP001279410">
    <property type="component" value="Unassembled WGS sequence"/>
</dbReference>
<evidence type="ECO:0000256" key="1">
    <source>
        <dbReference type="SAM" id="MobiDB-lite"/>
    </source>
</evidence>
<feature type="compositionally biased region" description="Polar residues" evidence="1">
    <location>
        <begin position="193"/>
        <end position="202"/>
    </location>
</feature>
<comment type="caution">
    <text evidence="2">The sequence shown here is derived from an EMBL/GenBank/DDBJ whole genome shotgun (WGS) entry which is preliminary data.</text>
</comment>
<feature type="region of interest" description="Disordered" evidence="1">
    <location>
        <begin position="179"/>
        <end position="202"/>
    </location>
</feature>
<keyword evidence="3" id="KW-1185">Reference proteome</keyword>
<accession>A0AAD3R263</accession>
<protein>
    <submittedName>
        <fullName evidence="2">Uncharacterized protein</fullName>
    </submittedName>
</protein>
<proteinExistence type="predicted"/>
<evidence type="ECO:0000313" key="2">
    <source>
        <dbReference type="EMBL" id="GLD52275.1"/>
    </source>
</evidence>
<dbReference type="AlphaFoldDB" id="A0AAD3R263"/>